<comment type="caution">
    <text evidence="1">The sequence shown here is derived from an EMBL/GenBank/DDBJ whole genome shotgun (WGS) entry which is preliminary data.</text>
</comment>
<gene>
    <name evidence="1" type="ORF">ISN44_As11g031260</name>
</gene>
<evidence type="ECO:0000313" key="1">
    <source>
        <dbReference type="EMBL" id="KAG7557129.1"/>
    </source>
</evidence>
<dbReference type="EMBL" id="JAEFBJ010000011">
    <property type="protein sequence ID" value="KAG7557128.1"/>
    <property type="molecule type" value="Genomic_DNA"/>
</dbReference>
<keyword evidence="2" id="KW-1185">Reference proteome</keyword>
<sequence length="101" mass="11845">MKKKSLFCDPFAHSREEHTTAMTTPITEKLETQVDSPIQNRYSLVTEIRSNNEDATDFEEFLVRICRCISNSRYDKAKLDDKTSLCQAIQRLQFEQNQRVI</sequence>
<dbReference type="AlphaFoldDB" id="A0A8T1ZDI9"/>
<reference evidence="1 2" key="1">
    <citation type="submission" date="2020-12" db="EMBL/GenBank/DDBJ databases">
        <title>Concerted genomic and epigenomic changes stabilize Arabidopsis allopolyploids.</title>
        <authorList>
            <person name="Chen Z."/>
        </authorList>
    </citation>
    <scope>NUCLEOTIDE SEQUENCE [LARGE SCALE GENOMIC DNA]</scope>
    <source>
        <strain evidence="1">As9502</strain>
        <tissue evidence="1">Leaf</tissue>
    </source>
</reference>
<dbReference type="EMBL" id="JAEFBJ010000011">
    <property type="protein sequence ID" value="KAG7557129.1"/>
    <property type="molecule type" value="Genomic_DNA"/>
</dbReference>
<dbReference type="EMBL" id="JAEFBJ010000011">
    <property type="protein sequence ID" value="KAG7557127.1"/>
    <property type="molecule type" value="Genomic_DNA"/>
</dbReference>
<evidence type="ECO:0000313" key="2">
    <source>
        <dbReference type="Proteomes" id="UP000694251"/>
    </source>
</evidence>
<protein>
    <submittedName>
        <fullName evidence="1">Uncharacterized protein</fullName>
    </submittedName>
</protein>
<name>A0A8T1ZDI9_ARASU</name>
<dbReference type="Proteomes" id="UP000694251">
    <property type="component" value="Chromosome 11"/>
</dbReference>
<organism evidence="1 2">
    <name type="scientific">Arabidopsis suecica</name>
    <name type="common">Swedish thale-cress</name>
    <name type="synonym">Cardaminopsis suecica</name>
    <dbReference type="NCBI Taxonomy" id="45249"/>
    <lineage>
        <taxon>Eukaryota</taxon>
        <taxon>Viridiplantae</taxon>
        <taxon>Streptophyta</taxon>
        <taxon>Embryophyta</taxon>
        <taxon>Tracheophyta</taxon>
        <taxon>Spermatophyta</taxon>
        <taxon>Magnoliopsida</taxon>
        <taxon>eudicotyledons</taxon>
        <taxon>Gunneridae</taxon>
        <taxon>Pentapetalae</taxon>
        <taxon>rosids</taxon>
        <taxon>malvids</taxon>
        <taxon>Brassicales</taxon>
        <taxon>Brassicaceae</taxon>
        <taxon>Camelineae</taxon>
        <taxon>Arabidopsis</taxon>
    </lineage>
</organism>
<accession>A0A8T1ZDI9</accession>
<proteinExistence type="predicted"/>